<name>A0A1Y2ITW5_TRAC3</name>
<proteinExistence type="predicted"/>
<dbReference type="AlphaFoldDB" id="A0A1Y2ITW5"/>
<dbReference type="EMBL" id="KZ084100">
    <property type="protein sequence ID" value="OSD03382.1"/>
    <property type="molecule type" value="Genomic_DNA"/>
</dbReference>
<organism evidence="1 2">
    <name type="scientific">Trametes coccinea (strain BRFM310)</name>
    <name type="common">Pycnoporus coccineus</name>
    <dbReference type="NCBI Taxonomy" id="1353009"/>
    <lineage>
        <taxon>Eukaryota</taxon>
        <taxon>Fungi</taxon>
        <taxon>Dikarya</taxon>
        <taxon>Basidiomycota</taxon>
        <taxon>Agaricomycotina</taxon>
        <taxon>Agaricomycetes</taxon>
        <taxon>Polyporales</taxon>
        <taxon>Polyporaceae</taxon>
        <taxon>Trametes</taxon>
    </lineage>
</organism>
<accession>A0A1Y2ITW5</accession>
<sequence length="228" mass="24348">MAVGTLRPSASSAHAHSVRLLHLPRARSSSPSAVFFLFLPDHHVPFVLDSTMPLVRPSSLISTSPIPVHLVPDKRQASSVSAATGKSSAPEFTFTLLPHFSPSYCAFRAPPPSPGSSPRRILSIILPLSVPQITPSCTYTLHTTPGGGRLIALPYAFPVRIPSPKRSSFHPRPPLHRPAVGPTYGTLPCVPSPTADLVAACAHTDGISRLSFFSIPFSFFCLSFSACH</sequence>
<evidence type="ECO:0000313" key="2">
    <source>
        <dbReference type="Proteomes" id="UP000193067"/>
    </source>
</evidence>
<evidence type="ECO:0000313" key="1">
    <source>
        <dbReference type="EMBL" id="OSD03382.1"/>
    </source>
</evidence>
<keyword evidence="2" id="KW-1185">Reference proteome</keyword>
<dbReference type="Proteomes" id="UP000193067">
    <property type="component" value="Unassembled WGS sequence"/>
</dbReference>
<reference evidence="1 2" key="1">
    <citation type="journal article" date="2015" name="Biotechnol. Biofuels">
        <title>Enhanced degradation of softwood versus hardwood by the white-rot fungus Pycnoporus coccineus.</title>
        <authorList>
            <person name="Couturier M."/>
            <person name="Navarro D."/>
            <person name="Chevret D."/>
            <person name="Henrissat B."/>
            <person name="Piumi F."/>
            <person name="Ruiz-Duenas F.J."/>
            <person name="Martinez A.T."/>
            <person name="Grigoriev I.V."/>
            <person name="Riley R."/>
            <person name="Lipzen A."/>
            <person name="Berrin J.G."/>
            <person name="Master E.R."/>
            <person name="Rosso M.N."/>
        </authorList>
    </citation>
    <scope>NUCLEOTIDE SEQUENCE [LARGE SCALE GENOMIC DNA]</scope>
    <source>
        <strain evidence="1 2">BRFM310</strain>
    </source>
</reference>
<gene>
    <name evidence="1" type="ORF">PYCCODRAFT_209265</name>
</gene>
<protein>
    <submittedName>
        <fullName evidence="1">Uncharacterized protein</fullName>
    </submittedName>
</protein>